<organism evidence="1 2">
    <name type="scientific">Pseudodesulfovibrio senegalensis</name>
    <dbReference type="NCBI Taxonomy" id="1721087"/>
    <lineage>
        <taxon>Bacteria</taxon>
        <taxon>Pseudomonadati</taxon>
        <taxon>Thermodesulfobacteriota</taxon>
        <taxon>Desulfovibrionia</taxon>
        <taxon>Desulfovibrionales</taxon>
        <taxon>Desulfovibrionaceae</taxon>
    </lineage>
</organism>
<dbReference type="RefSeq" id="WP_151152083.1">
    <property type="nucleotide sequence ID" value="NZ_WAIE01000011.1"/>
</dbReference>
<keyword evidence="2" id="KW-1185">Reference proteome</keyword>
<reference evidence="1 2" key="1">
    <citation type="journal article" date="2017" name="Int. J. Syst. Evol. Microbiol.">
        <title>Desulfovibrio senegalensis sp. nov., a mesophilic sulfate reducer isolated from marine sediment.</title>
        <authorList>
            <person name="Thioye A."/>
            <person name="Gam Z.B.A."/>
            <person name="Mbengue M."/>
            <person name="Cayol J.L."/>
            <person name="Joseph-Bartoli M."/>
            <person name="Toure-Kane C."/>
            <person name="Labat M."/>
        </authorList>
    </citation>
    <scope>NUCLEOTIDE SEQUENCE [LARGE SCALE GENOMIC DNA]</scope>
    <source>
        <strain evidence="1 2">DSM 101509</strain>
    </source>
</reference>
<proteinExistence type="predicted"/>
<name>A0A6N6N1C8_9BACT</name>
<dbReference type="AlphaFoldDB" id="A0A6N6N1C8"/>
<evidence type="ECO:0000313" key="2">
    <source>
        <dbReference type="Proteomes" id="UP000438699"/>
    </source>
</evidence>
<gene>
    <name evidence="1" type="ORF">F8A88_15430</name>
</gene>
<dbReference type="OrthoDB" id="3174166at2"/>
<protein>
    <submittedName>
        <fullName evidence="1">Uncharacterized protein</fullName>
    </submittedName>
</protein>
<dbReference type="EMBL" id="WAIE01000011">
    <property type="protein sequence ID" value="KAB1437316.1"/>
    <property type="molecule type" value="Genomic_DNA"/>
</dbReference>
<accession>A0A6N6N1C8</accession>
<sequence length="74" mass="8367">MSENFERCSKCKTVLKIEEHGFGGPGGKDSEPIFCPKCNNLLGESRTSGWWHVVPANQEEVKDFEAKENTPPWE</sequence>
<evidence type="ECO:0000313" key="1">
    <source>
        <dbReference type="EMBL" id="KAB1437316.1"/>
    </source>
</evidence>
<dbReference type="Proteomes" id="UP000438699">
    <property type="component" value="Unassembled WGS sequence"/>
</dbReference>
<comment type="caution">
    <text evidence="1">The sequence shown here is derived from an EMBL/GenBank/DDBJ whole genome shotgun (WGS) entry which is preliminary data.</text>
</comment>